<dbReference type="SUPFAM" id="SSF52540">
    <property type="entry name" value="P-loop containing nucleoside triphosphate hydrolases"/>
    <property type="match status" value="1"/>
</dbReference>
<dbReference type="PROSITE" id="PS50893">
    <property type="entry name" value="ABC_TRANSPORTER_2"/>
    <property type="match status" value="1"/>
</dbReference>
<proteinExistence type="predicted"/>
<dbReference type="GO" id="GO:0016887">
    <property type="term" value="F:ATP hydrolysis activity"/>
    <property type="evidence" value="ECO:0007669"/>
    <property type="project" value="InterPro"/>
</dbReference>
<reference evidence="5" key="1">
    <citation type="journal article" date="2011" name="Environ. Microbiol.">
        <title>Time-series analyses of Monterey Bay coastal microbial picoplankton using a 'genome proxy' microarray.</title>
        <authorList>
            <person name="Rich V.I."/>
            <person name="Pham V.D."/>
            <person name="Eppley J."/>
            <person name="Shi Y."/>
            <person name="DeLong E.F."/>
        </authorList>
    </citation>
    <scope>NUCLEOTIDE SEQUENCE</scope>
</reference>
<dbReference type="PANTHER" id="PTHR42781">
    <property type="entry name" value="SPERMIDINE/PUTRESCINE IMPORT ATP-BINDING PROTEIN POTA"/>
    <property type="match status" value="1"/>
</dbReference>
<keyword evidence="2" id="KW-0547">Nucleotide-binding</keyword>
<keyword evidence="1" id="KW-0813">Transport</keyword>
<dbReference type="PANTHER" id="PTHR42781:SF4">
    <property type="entry name" value="SPERMIDINE_PUTRESCINE IMPORT ATP-BINDING PROTEIN POTA"/>
    <property type="match status" value="1"/>
</dbReference>
<dbReference type="AlphaFoldDB" id="E0XVN3"/>
<dbReference type="InterPro" id="IPR003439">
    <property type="entry name" value="ABC_transporter-like_ATP-bd"/>
</dbReference>
<feature type="domain" description="ABC transporter" evidence="4">
    <location>
        <begin position="1"/>
        <end position="214"/>
    </location>
</feature>
<evidence type="ECO:0000259" key="4">
    <source>
        <dbReference type="PROSITE" id="PS50893"/>
    </source>
</evidence>
<keyword evidence="3" id="KW-0067">ATP-binding</keyword>
<keyword evidence="5" id="KW-0762">Sugar transport</keyword>
<dbReference type="Pfam" id="PF00005">
    <property type="entry name" value="ABC_tran"/>
    <property type="match status" value="1"/>
</dbReference>
<name>E0XVN3_9BACT</name>
<organism evidence="5">
    <name type="scientific">uncultured Verrucomicrobiales bacterium HF4000_13K17</name>
    <dbReference type="NCBI Taxonomy" id="710998"/>
    <lineage>
        <taxon>Bacteria</taxon>
        <taxon>Pseudomonadati</taxon>
        <taxon>Verrucomicrobiota</taxon>
        <taxon>Verrucomicrobiia</taxon>
        <taxon>Verrucomicrobiales</taxon>
        <taxon>environmental samples</taxon>
    </lineage>
</organism>
<evidence type="ECO:0000313" key="5">
    <source>
        <dbReference type="EMBL" id="ADI18474.1"/>
    </source>
</evidence>
<evidence type="ECO:0000256" key="1">
    <source>
        <dbReference type="ARBA" id="ARBA00022448"/>
    </source>
</evidence>
<dbReference type="Gene3D" id="3.40.50.300">
    <property type="entry name" value="P-loop containing nucleotide triphosphate hydrolases"/>
    <property type="match status" value="1"/>
</dbReference>
<dbReference type="InterPro" id="IPR003593">
    <property type="entry name" value="AAA+_ATPase"/>
</dbReference>
<dbReference type="SMART" id="SM00382">
    <property type="entry name" value="AAA"/>
    <property type="match status" value="1"/>
</dbReference>
<accession>E0XVN3</accession>
<dbReference type="PROSITE" id="PS00211">
    <property type="entry name" value="ABC_TRANSPORTER_1"/>
    <property type="match status" value="1"/>
</dbReference>
<dbReference type="GO" id="GO:0005524">
    <property type="term" value="F:ATP binding"/>
    <property type="evidence" value="ECO:0007669"/>
    <property type="project" value="UniProtKB-KW"/>
</dbReference>
<dbReference type="InterPro" id="IPR050093">
    <property type="entry name" value="ABC_SmlMolc_Importer"/>
</dbReference>
<evidence type="ECO:0000256" key="3">
    <source>
        <dbReference type="ARBA" id="ARBA00022840"/>
    </source>
</evidence>
<dbReference type="EMBL" id="GU474890">
    <property type="protein sequence ID" value="ADI18474.1"/>
    <property type="molecule type" value="Genomic_DNA"/>
</dbReference>
<evidence type="ECO:0000256" key="2">
    <source>
        <dbReference type="ARBA" id="ARBA00022741"/>
    </source>
</evidence>
<dbReference type="InterPro" id="IPR027417">
    <property type="entry name" value="P-loop_NTPase"/>
</dbReference>
<sequence>MIAVENIALRQGSFELTDIDLKLSAGEYGVLMGRSGCGKTTILEAICGLRKINAGRIILGERDVTSLPPAERGVGYVPQDRALFPTLIVREQLAFALILRKLPQGDIAARVDELARLLGIIHLLDRDPEKLSGGEAQRVALGRALAHRPAVLCLDEPLAALDEELHEEMCRLLERVHHETGVTILHITHSPSEAKRLAGCHFRMNDGKVVREAI</sequence>
<protein>
    <submittedName>
        <fullName evidence="5">ABC-type sugar transport systems, ATPase components</fullName>
    </submittedName>
</protein>
<dbReference type="InterPro" id="IPR017871">
    <property type="entry name" value="ABC_transporter-like_CS"/>
</dbReference>